<accession>A0AAD1FZY5</accession>
<dbReference type="Proteomes" id="UP000276029">
    <property type="component" value="Unassembled WGS sequence"/>
</dbReference>
<gene>
    <name evidence="10" type="ORF">DFR51_3392</name>
    <name evidence="9" type="ORF">SmB9_08960</name>
</gene>
<evidence type="ECO:0000256" key="6">
    <source>
        <dbReference type="ARBA" id="ARBA00032316"/>
    </source>
</evidence>
<feature type="domain" description="Thiolase N-terminal" evidence="7">
    <location>
        <begin position="10"/>
        <end position="213"/>
    </location>
</feature>
<dbReference type="GO" id="GO:0003988">
    <property type="term" value="F:acetyl-CoA C-acyltransferase activity"/>
    <property type="evidence" value="ECO:0007669"/>
    <property type="project" value="UniProtKB-ARBA"/>
</dbReference>
<dbReference type="EC" id="2.3.1.176" evidence="1"/>
<evidence type="ECO:0000256" key="1">
    <source>
        <dbReference type="ARBA" id="ARBA00012352"/>
    </source>
</evidence>
<dbReference type="Pfam" id="PF00108">
    <property type="entry name" value="Thiolase_N"/>
    <property type="match status" value="1"/>
</dbReference>
<evidence type="ECO:0000313" key="9">
    <source>
        <dbReference type="EMBL" id="BBE33238.1"/>
    </source>
</evidence>
<dbReference type="Pfam" id="PF22691">
    <property type="entry name" value="Thiolase_C_1"/>
    <property type="match status" value="1"/>
</dbReference>
<keyword evidence="2" id="KW-0813">Transport</keyword>
<dbReference type="InterPro" id="IPR020616">
    <property type="entry name" value="Thiolase_N"/>
</dbReference>
<dbReference type="PANTHER" id="PTHR42870">
    <property type="entry name" value="ACETYL-COA C-ACETYLTRANSFERASE"/>
    <property type="match status" value="1"/>
</dbReference>
<dbReference type="Proteomes" id="UP000275727">
    <property type="component" value="Chromosome"/>
</dbReference>
<dbReference type="EMBL" id="RBWX01000011">
    <property type="protein sequence ID" value="RKS85472.1"/>
    <property type="molecule type" value="Genomic_DNA"/>
</dbReference>
<dbReference type="InterPro" id="IPR020613">
    <property type="entry name" value="Thiolase_CS"/>
</dbReference>
<dbReference type="KEGG" id="smic:SmB9_08960"/>
<organism evidence="9 11">
    <name type="scientific">Sphingosinicella microcystinivorans</name>
    <dbReference type="NCBI Taxonomy" id="335406"/>
    <lineage>
        <taxon>Bacteria</taxon>
        <taxon>Pseudomonadati</taxon>
        <taxon>Pseudomonadota</taxon>
        <taxon>Alphaproteobacteria</taxon>
        <taxon>Sphingomonadales</taxon>
        <taxon>Sphingosinicellaceae</taxon>
        <taxon>Sphingosinicella</taxon>
    </lineage>
</organism>
<proteinExistence type="predicted"/>
<dbReference type="InterPro" id="IPR002155">
    <property type="entry name" value="Thiolase"/>
</dbReference>
<dbReference type="InterPro" id="IPR016039">
    <property type="entry name" value="Thiolase-like"/>
</dbReference>
<sequence length="379" mass="38839">MVAILGVGTTRFTQKLERTIVSLGVEAARLALSDAGLAPARIEGAFVANALGGMLFGDTTIGQTLLRDVGLRRLPIVNVENACTSGSSALWLAWNAVRAGQMEAALVLGVERMCVPSLGLINSGRTEIDTLLGLVTPASFALRAQRHMHEFGTTREQMAAVVEKSRRHGALNPNALFQRAETVADVLAGPAVADPLTRSECCPIADGASAIVIGSDRLARELGAGVRIDSIVLASGGYENPVDLARWDTDSETAAAAYARAGIGPDDLDLVECHDAFSIAEILHCEALGLCAPGEGGPLAASGATSLGGRIPVNVSGGLLSRGHPVAATGVAQIAEIAAHLRGTAGARQVEGARVGLAQCMGGDLAGDTKSCTVAVLSR</sequence>
<keyword evidence="4" id="KW-0445">Lipid transport</keyword>
<dbReference type="EMBL" id="AP018711">
    <property type="protein sequence ID" value="BBE33238.1"/>
    <property type="molecule type" value="Genomic_DNA"/>
</dbReference>
<evidence type="ECO:0000259" key="7">
    <source>
        <dbReference type="Pfam" id="PF00108"/>
    </source>
</evidence>
<dbReference type="RefSeq" id="WP_121053313.1">
    <property type="nucleotide sequence ID" value="NZ_AP018711.1"/>
</dbReference>
<evidence type="ECO:0000313" key="10">
    <source>
        <dbReference type="EMBL" id="RKS85472.1"/>
    </source>
</evidence>
<dbReference type="PROSITE" id="PS00737">
    <property type="entry name" value="THIOLASE_2"/>
    <property type="match status" value="1"/>
</dbReference>
<keyword evidence="5" id="KW-0446">Lipid-binding</keyword>
<evidence type="ECO:0000256" key="3">
    <source>
        <dbReference type="ARBA" id="ARBA00022679"/>
    </source>
</evidence>
<dbReference type="GO" id="GO:0006869">
    <property type="term" value="P:lipid transport"/>
    <property type="evidence" value="ECO:0007669"/>
    <property type="project" value="UniProtKB-KW"/>
</dbReference>
<evidence type="ECO:0000256" key="4">
    <source>
        <dbReference type="ARBA" id="ARBA00023055"/>
    </source>
</evidence>
<reference evidence="9 11" key="1">
    <citation type="submission" date="2018-06" db="EMBL/GenBank/DDBJ databases">
        <title>Complete Genome Sequence of the Microcystin-Degrading Bacterium Sphingosinicella microcystinivorans Strain B-9.</title>
        <authorList>
            <person name="Jin H."/>
            <person name="Nishizawa T."/>
            <person name="Guo Y."/>
            <person name="Nishizawa A."/>
            <person name="Park H."/>
            <person name="Kato H."/>
            <person name="Tsuji K."/>
            <person name="Harada K."/>
        </authorList>
    </citation>
    <scope>NUCLEOTIDE SEQUENCE [LARGE SCALE GENOMIC DNA]</scope>
    <source>
        <strain evidence="9 11">B9</strain>
    </source>
</reference>
<dbReference type="CDD" id="cd00829">
    <property type="entry name" value="SCP-x_thiolase"/>
    <property type="match status" value="1"/>
</dbReference>
<evidence type="ECO:0000313" key="11">
    <source>
        <dbReference type="Proteomes" id="UP000275727"/>
    </source>
</evidence>
<protein>
    <recommendedName>
        <fullName evidence="1">propanoyl-CoA C-acyltransferase</fullName>
        <ecNumber evidence="1">2.3.1.176</ecNumber>
    </recommendedName>
    <alternativeName>
        <fullName evidence="6">Propanoyl-CoA C-acyltransferase</fullName>
    </alternativeName>
</protein>
<dbReference type="InterPro" id="IPR055140">
    <property type="entry name" value="Thiolase_C_2"/>
</dbReference>
<name>A0AAD1FZY5_SPHMI</name>
<evidence type="ECO:0000256" key="5">
    <source>
        <dbReference type="ARBA" id="ARBA00023121"/>
    </source>
</evidence>
<evidence type="ECO:0000256" key="2">
    <source>
        <dbReference type="ARBA" id="ARBA00022448"/>
    </source>
</evidence>
<keyword evidence="12" id="KW-1185">Reference proteome</keyword>
<dbReference type="Gene3D" id="3.40.47.10">
    <property type="match status" value="1"/>
</dbReference>
<reference evidence="10 12" key="2">
    <citation type="submission" date="2018-10" db="EMBL/GenBank/DDBJ databases">
        <title>Genomic Encyclopedia of Type Strains, Phase IV (KMG-IV): sequencing the most valuable type-strain genomes for metagenomic binning, comparative biology and taxonomic classification.</title>
        <authorList>
            <person name="Goeker M."/>
        </authorList>
    </citation>
    <scope>NUCLEOTIDE SEQUENCE [LARGE SCALE GENOMIC DNA]</scope>
    <source>
        <strain evidence="10 12">DSM 19791</strain>
    </source>
</reference>
<dbReference type="PANTHER" id="PTHR42870:SF1">
    <property type="entry name" value="NON-SPECIFIC LIPID-TRANSFER PROTEIN-LIKE 2"/>
    <property type="match status" value="1"/>
</dbReference>
<keyword evidence="3" id="KW-0808">Transferase</keyword>
<dbReference type="SUPFAM" id="SSF53901">
    <property type="entry name" value="Thiolase-like"/>
    <property type="match status" value="1"/>
</dbReference>
<dbReference type="GO" id="GO:0008289">
    <property type="term" value="F:lipid binding"/>
    <property type="evidence" value="ECO:0007669"/>
    <property type="project" value="UniProtKB-KW"/>
</dbReference>
<evidence type="ECO:0000313" key="12">
    <source>
        <dbReference type="Proteomes" id="UP000276029"/>
    </source>
</evidence>
<evidence type="ECO:0000259" key="8">
    <source>
        <dbReference type="Pfam" id="PF22691"/>
    </source>
</evidence>
<feature type="domain" description="Thiolase C-terminal" evidence="8">
    <location>
        <begin position="251"/>
        <end position="366"/>
    </location>
</feature>
<dbReference type="PIRSF" id="PIRSF000429">
    <property type="entry name" value="Ac-CoA_Ac_transf"/>
    <property type="match status" value="1"/>
</dbReference>
<dbReference type="AlphaFoldDB" id="A0AAD1FZY5"/>